<evidence type="ECO:0000256" key="12">
    <source>
        <dbReference type="ARBA" id="ARBA00033148"/>
    </source>
</evidence>
<dbReference type="GO" id="GO:0044167">
    <property type="term" value="C:host cell endoplasmic reticulum membrane"/>
    <property type="evidence" value="ECO:0007669"/>
    <property type="project" value="UniProtKB-SubCell"/>
</dbReference>
<evidence type="ECO:0000256" key="13">
    <source>
        <dbReference type="SAM" id="Phobius"/>
    </source>
</evidence>
<keyword evidence="10" id="KW-1038">Host endoplasmic reticulum</keyword>
<keyword evidence="5 13" id="KW-0812">Transmembrane</keyword>
<evidence type="ECO:0000256" key="6">
    <source>
        <dbReference type="ARBA" id="ARBA00022870"/>
    </source>
</evidence>
<evidence type="ECO:0000256" key="4">
    <source>
        <dbReference type="ARBA" id="ARBA00022448"/>
    </source>
</evidence>
<feature type="transmembrane region" description="Helical" evidence="13">
    <location>
        <begin position="6"/>
        <end position="23"/>
    </location>
</feature>
<accession>A0A068ER11</accession>
<sequence length="67" mass="7141">MFSLNVMVGLIAFSITACIIMLFNSNKGSVCTVVITGERAVVTGCEITPELSNLLTNLKPHSHSLGF</sequence>
<comment type="subcellular location">
    <subcellularLocation>
        <location evidence="1">Host endoplasmic reticulum membrane</location>
    </subcellularLocation>
</comment>
<dbReference type="Proteomes" id="UP000201284">
    <property type="component" value="Segment"/>
</dbReference>
<evidence type="ECO:0000256" key="10">
    <source>
        <dbReference type="ARBA" id="ARBA00023184"/>
    </source>
</evidence>
<evidence type="ECO:0000313" key="14">
    <source>
        <dbReference type="EMBL" id="AID51404.1"/>
    </source>
</evidence>
<evidence type="ECO:0000256" key="7">
    <source>
        <dbReference type="ARBA" id="ARBA00022989"/>
    </source>
</evidence>
<comment type="function">
    <text evidence="11">Plays a role in viral cell-to-cell propagation, by facilitating genome transport to neighboring plant cells through plasmosdesmata. May induce the formation of granular vesicles derived from the Endoplasmic reticulum, which align on actin filaments.</text>
</comment>
<protein>
    <recommendedName>
        <fullName evidence="3">Movement protein TGBp3</fullName>
    </recommendedName>
    <alternativeName>
        <fullName evidence="12">Triple gene block 3 protein</fullName>
    </alternativeName>
</protein>
<comment type="similarity">
    <text evidence="2">Belongs to the Tymovirales TGBp3 protein family.</text>
</comment>
<dbReference type="EMBL" id="KF958838">
    <property type="protein sequence ID" value="AID51404.1"/>
    <property type="molecule type" value="Genomic_RNA"/>
</dbReference>
<name>A0A068ER11_9VIRU</name>
<dbReference type="KEGG" id="vg:19738000"/>
<keyword evidence="15" id="KW-1185">Reference proteome</keyword>
<dbReference type="OrthoDB" id="39300at10239"/>
<keyword evidence="9 13" id="KW-0472">Membrane</keyword>
<evidence type="ECO:0000313" key="15">
    <source>
        <dbReference type="Proteomes" id="UP000201284"/>
    </source>
</evidence>
<dbReference type="InterPro" id="IPR003411">
    <property type="entry name" value="TGBp3"/>
</dbReference>
<evidence type="ECO:0000256" key="11">
    <source>
        <dbReference type="ARBA" id="ARBA00025270"/>
    </source>
</evidence>
<evidence type="ECO:0000256" key="1">
    <source>
        <dbReference type="ARBA" id="ARBA00004625"/>
    </source>
</evidence>
<keyword evidence="6" id="KW-1043">Host membrane</keyword>
<dbReference type="RefSeq" id="YP_009046482.1">
    <property type="nucleotide sequence ID" value="NC_024449.1"/>
</dbReference>
<organism evidence="14 15">
    <name type="scientific">Cherry twisted leaf associated virus</name>
    <dbReference type="NCBI Taxonomy" id="1424279"/>
    <lineage>
        <taxon>Viruses</taxon>
        <taxon>Riboviria</taxon>
        <taxon>Orthornavirae</taxon>
        <taxon>Kitrinoviricota</taxon>
        <taxon>Alsuviricetes</taxon>
        <taxon>Tymovirales</taxon>
        <taxon>Betaflexiviridae</taxon>
        <taxon>Quinvirinae</taxon>
        <taxon>Robigovirus</taxon>
        <taxon>Robigovirus tortifoliae</taxon>
    </lineage>
</organism>
<evidence type="ECO:0000256" key="3">
    <source>
        <dbReference type="ARBA" id="ARBA00013812"/>
    </source>
</evidence>
<evidence type="ECO:0000256" key="9">
    <source>
        <dbReference type="ARBA" id="ARBA00023136"/>
    </source>
</evidence>
<proteinExistence type="inferred from homology"/>
<evidence type="ECO:0000256" key="8">
    <source>
        <dbReference type="ARBA" id="ARBA00023031"/>
    </source>
</evidence>
<keyword evidence="8" id="KW-0916">Viral movement protein</keyword>
<evidence type="ECO:0000256" key="2">
    <source>
        <dbReference type="ARBA" id="ARBA00010355"/>
    </source>
</evidence>
<evidence type="ECO:0000256" key="5">
    <source>
        <dbReference type="ARBA" id="ARBA00022692"/>
    </source>
</evidence>
<keyword evidence="7 13" id="KW-1133">Transmembrane helix</keyword>
<reference evidence="14 15" key="1">
    <citation type="journal article" date="2014" name="Arch. Virol.">
        <title>Analysis of the complete genome of a virus associated with twisted leaf disease of cherry reveals evidence of a close relationship to unassigned viruses in the family Betaflexiviridae.</title>
        <authorList>
            <person name="James D."/>
            <person name="Varga A."/>
            <person name="Lye D."/>
        </authorList>
    </citation>
    <scope>NUCLEOTIDE SEQUENCE [LARGE SCALE GENOMIC DNA]</scope>
    <source>
        <strain evidence="14">CTLV_8431</strain>
    </source>
</reference>
<dbReference type="GeneID" id="19738000"/>
<dbReference type="GO" id="GO:0046740">
    <property type="term" value="P:transport of virus in host, cell to cell"/>
    <property type="evidence" value="ECO:0007669"/>
    <property type="project" value="UniProtKB-KW"/>
</dbReference>
<dbReference type="Pfam" id="PF02495">
    <property type="entry name" value="TGBp3"/>
    <property type="match status" value="1"/>
</dbReference>
<keyword evidence="4" id="KW-0813">Transport</keyword>